<keyword evidence="4" id="KW-0238">DNA-binding</keyword>
<organism evidence="9 10">
    <name type="scientific">Rhododendron griersonianum</name>
    <dbReference type="NCBI Taxonomy" id="479676"/>
    <lineage>
        <taxon>Eukaryota</taxon>
        <taxon>Viridiplantae</taxon>
        <taxon>Streptophyta</taxon>
        <taxon>Embryophyta</taxon>
        <taxon>Tracheophyta</taxon>
        <taxon>Spermatophyta</taxon>
        <taxon>Magnoliopsida</taxon>
        <taxon>eudicotyledons</taxon>
        <taxon>Gunneridae</taxon>
        <taxon>Pentapetalae</taxon>
        <taxon>asterids</taxon>
        <taxon>Ericales</taxon>
        <taxon>Ericaceae</taxon>
        <taxon>Ericoideae</taxon>
        <taxon>Rhodoreae</taxon>
        <taxon>Rhododendron</taxon>
    </lineage>
</organism>
<keyword evidence="2" id="KW-0611">Plant defense</keyword>
<dbReference type="GO" id="GO:0006952">
    <property type="term" value="P:defense response"/>
    <property type="evidence" value="ECO:0007669"/>
    <property type="project" value="UniProtKB-KW"/>
</dbReference>
<keyword evidence="5" id="KW-0804">Transcription</keyword>
<name>A0AAV6HM94_9ERIC</name>
<feature type="region of interest" description="Disordered" evidence="7">
    <location>
        <begin position="13"/>
        <end position="32"/>
    </location>
</feature>
<dbReference type="FunFam" id="3.30.730.10:FF:000001">
    <property type="entry name" value="Ethylene-responsive transcription factor 2"/>
    <property type="match status" value="1"/>
</dbReference>
<dbReference type="PANTHER" id="PTHR31194:SF166">
    <property type="entry name" value="PATHOGENESIS-RELATED GENES TRANSCRIPTIONAL ACTIVATOR PTI6"/>
    <property type="match status" value="1"/>
</dbReference>
<keyword evidence="3" id="KW-0805">Transcription regulation</keyword>
<feature type="region of interest" description="Disordered" evidence="7">
    <location>
        <begin position="231"/>
        <end position="257"/>
    </location>
</feature>
<feature type="region of interest" description="Disordered" evidence="7">
    <location>
        <begin position="73"/>
        <end position="99"/>
    </location>
</feature>
<evidence type="ECO:0000256" key="5">
    <source>
        <dbReference type="ARBA" id="ARBA00023163"/>
    </source>
</evidence>
<gene>
    <name evidence="9" type="ORF">RHGRI_036112</name>
</gene>
<comment type="subcellular location">
    <subcellularLocation>
        <location evidence="1">Nucleus</location>
    </subcellularLocation>
</comment>
<accession>A0AAV6HM94</accession>
<feature type="domain" description="AP2/ERF" evidence="8">
    <location>
        <begin position="107"/>
        <end position="164"/>
    </location>
</feature>
<protein>
    <recommendedName>
        <fullName evidence="8">AP2/ERF domain-containing protein</fullName>
    </recommendedName>
</protein>
<dbReference type="SMART" id="SM00380">
    <property type="entry name" value="AP2"/>
    <property type="match status" value="1"/>
</dbReference>
<evidence type="ECO:0000313" key="10">
    <source>
        <dbReference type="Proteomes" id="UP000823749"/>
    </source>
</evidence>
<dbReference type="SUPFAM" id="SSF54171">
    <property type="entry name" value="DNA-binding domain"/>
    <property type="match status" value="1"/>
</dbReference>
<sequence length="447" mass="49958">MPSPTLTKLSLIKTTHTIHHPKPTSSADSPTAFGHRIVRIILTDADATDSSSDEESEQVVRRRVKRLVKQINIDRSPHVQSVRKPEKSSGKKRRFDSPESDVTRWKKFRGVRRRPWGRWAAEIRDPARRKRVWLGTYDTAEEAATVYDRAAVLLKGPAAVTNFPTVTDGKTEEGVELVNVAALSPTSVLRYEDLTAVEGKTEGAELGGVAVSSPTSVLRYGDLTSFSHGDVDETAVDGGNSTEGEGLGNVADSSSPTSAVRYEEELTPFDGFGYGDVDAFGFDIDMPLSLPDFAMSGGFYGEDDLSVEFDVDDFLVDVNLDILRRKNVLLLISSLDISPDELSILEQIYDESRQHATRLDNLYEVVWIPIVDRSVQQRTDPIVDRSVQQQTDPIVDRSVQQRTNPIMDRSVQQRTDPIVDRSVQQWTVPMQKQFESLQSTMLWYTVQ</sequence>
<dbReference type="PRINTS" id="PR00367">
    <property type="entry name" value="ETHRSPELEMNT"/>
</dbReference>
<dbReference type="InterPro" id="IPR050913">
    <property type="entry name" value="AP2/ERF_ERF"/>
</dbReference>
<evidence type="ECO:0000259" key="8">
    <source>
        <dbReference type="PROSITE" id="PS51032"/>
    </source>
</evidence>
<dbReference type="CDD" id="cd00018">
    <property type="entry name" value="AP2"/>
    <property type="match status" value="1"/>
</dbReference>
<feature type="compositionally biased region" description="Basic and acidic residues" evidence="7">
    <location>
        <begin position="83"/>
        <end position="99"/>
    </location>
</feature>
<keyword evidence="10" id="KW-1185">Reference proteome</keyword>
<dbReference type="InterPro" id="IPR001471">
    <property type="entry name" value="AP2/ERF_dom"/>
</dbReference>
<evidence type="ECO:0000256" key="2">
    <source>
        <dbReference type="ARBA" id="ARBA00022821"/>
    </source>
</evidence>
<dbReference type="InterPro" id="IPR036955">
    <property type="entry name" value="AP2/ERF_dom_sf"/>
</dbReference>
<comment type="caution">
    <text evidence="9">The sequence shown here is derived from an EMBL/GenBank/DDBJ whole genome shotgun (WGS) entry which is preliminary data.</text>
</comment>
<dbReference type="PANTHER" id="PTHR31194">
    <property type="entry name" value="SHN SHINE , DNA BINDING / TRANSCRIPTION FACTOR"/>
    <property type="match status" value="1"/>
</dbReference>
<dbReference type="Pfam" id="PF00847">
    <property type="entry name" value="AP2"/>
    <property type="match status" value="1"/>
</dbReference>
<keyword evidence="6" id="KW-0539">Nucleus</keyword>
<dbReference type="Gene3D" id="3.30.730.10">
    <property type="entry name" value="AP2/ERF domain"/>
    <property type="match status" value="1"/>
</dbReference>
<reference evidence="9 10" key="1">
    <citation type="submission" date="2020-08" db="EMBL/GenBank/DDBJ databases">
        <title>Plant Genome Project.</title>
        <authorList>
            <person name="Zhang R.-G."/>
        </authorList>
    </citation>
    <scope>NUCLEOTIDE SEQUENCE [LARGE SCALE GENOMIC DNA]</scope>
    <source>
        <strain evidence="9">WSP0</strain>
        <tissue evidence="9">Leaf</tissue>
    </source>
</reference>
<evidence type="ECO:0000256" key="1">
    <source>
        <dbReference type="ARBA" id="ARBA00004123"/>
    </source>
</evidence>
<proteinExistence type="predicted"/>
<evidence type="ECO:0000256" key="7">
    <source>
        <dbReference type="SAM" id="MobiDB-lite"/>
    </source>
</evidence>
<dbReference type="GO" id="GO:0003677">
    <property type="term" value="F:DNA binding"/>
    <property type="evidence" value="ECO:0007669"/>
    <property type="project" value="UniProtKB-KW"/>
</dbReference>
<dbReference type="GO" id="GO:0005634">
    <property type="term" value="C:nucleus"/>
    <property type="evidence" value="ECO:0007669"/>
    <property type="project" value="UniProtKB-SubCell"/>
</dbReference>
<evidence type="ECO:0000256" key="3">
    <source>
        <dbReference type="ARBA" id="ARBA00023015"/>
    </source>
</evidence>
<dbReference type="PROSITE" id="PS51032">
    <property type="entry name" value="AP2_ERF"/>
    <property type="match status" value="1"/>
</dbReference>
<evidence type="ECO:0000256" key="6">
    <source>
        <dbReference type="ARBA" id="ARBA00023242"/>
    </source>
</evidence>
<dbReference type="AlphaFoldDB" id="A0AAV6HM94"/>
<dbReference type="InterPro" id="IPR016177">
    <property type="entry name" value="DNA-bd_dom_sf"/>
</dbReference>
<dbReference type="EMBL" id="JACTNZ010000013">
    <property type="protein sequence ID" value="KAG5514963.1"/>
    <property type="molecule type" value="Genomic_DNA"/>
</dbReference>
<dbReference type="Proteomes" id="UP000823749">
    <property type="component" value="Chromosome 13"/>
</dbReference>
<evidence type="ECO:0000313" key="9">
    <source>
        <dbReference type="EMBL" id="KAG5514963.1"/>
    </source>
</evidence>
<dbReference type="GO" id="GO:0003700">
    <property type="term" value="F:DNA-binding transcription factor activity"/>
    <property type="evidence" value="ECO:0007669"/>
    <property type="project" value="InterPro"/>
</dbReference>
<evidence type="ECO:0000256" key="4">
    <source>
        <dbReference type="ARBA" id="ARBA00023125"/>
    </source>
</evidence>